<feature type="region of interest" description="Disordered" evidence="1">
    <location>
        <begin position="154"/>
        <end position="190"/>
    </location>
</feature>
<dbReference type="AlphaFoldDB" id="A0A2G5U759"/>
<keyword evidence="2" id="KW-0812">Transmembrane</keyword>
<keyword evidence="4" id="KW-1185">Reference proteome</keyword>
<keyword evidence="2" id="KW-1133">Transmembrane helix</keyword>
<protein>
    <submittedName>
        <fullName evidence="3">Uncharacterized protein</fullName>
    </submittedName>
</protein>
<name>A0A2G5U759_9PELO</name>
<gene>
    <name evidence="3" type="primary">Cnig_chr_IV.g14742</name>
    <name evidence="3" type="ORF">B9Z55_014742</name>
</gene>
<comment type="caution">
    <text evidence="3">The sequence shown here is derived from an EMBL/GenBank/DDBJ whole genome shotgun (WGS) entry which is preliminary data.</text>
</comment>
<accession>A0A2G5U759</accession>
<feature type="transmembrane region" description="Helical" evidence="2">
    <location>
        <begin position="69"/>
        <end position="90"/>
    </location>
</feature>
<dbReference type="Proteomes" id="UP000230233">
    <property type="component" value="Chromosome IV"/>
</dbReference>
<sequence length="240" mass="28186">MNFCSLLKFREFVPATTMDRPPGFKDPDPTNVESNLLRNQERFTILEPPTDVRETNSQLICRKIRKFRIVYFLLINVIVLSIFGLGYLVWKNQEQKETIVHLESELQELLDRLDDPTYFVNQTEKEEQMLKVDETEYLDELFARKREYEEKMRLMSEAESKKNGTTSSQKEESEANVPEYEEGFETEDGIEDLDYVEYENEKIVEAIGNATVIYDDDDEKVVELPTDDYIEETVPNPSVH</sequence>
<dbReference type="OrthoDB" id="10304618at2759"/>
<evidence type="ECO:0000313" key="4">
    <source>
        <dbReference type="Proteomes" id="UP000230233"/>
    </source>
</evidence>
<proteinExistence type="predicted"/>
<evidence type="ECO:0000256" key="2">
    <source>
        <dbReference type="SAM" id="Phobius"/>
    </source>
</evidence>
<organism evidence="3 4">
    <name type="scientific">Caenorhabditis nigoni</name>
    <dbReference type="NCBI Taxonomy" id="1611254"/>
    <lineage>
        <taxon>Eukaryota</taxon>
        <taxon>Metazoa</taxon>
        <taxon>Ecdysozoa</taxon>
        <taxon>Nematoda</taxon>
        <taxon>Chromadorea</taxon>
        <taxon>Rhabditida</taxon>
        <taxon>Rhabditina</taxon>
        <taxon>Rhabditomorpha</taxon>
        <taxon>Rhabditoidea</taxon>
        <taxon>Rhabditidae</taxon>
        <taxon>Peloderinae</taxon>
        <taxon>Caenorhabditis</taxon>
    </lineage>
</organism>
<dbReference type="EMBL" id="PDUG01000004">
    <property type="protein sequence ID" value="PIC35359.1"/>
    <property type="molecule type" value="Genomic_DNA"/>
</dbReference>
<reference evidence="4" key="1">
    <citation type="submission" date="2017-10" db="EMBL/GenBank/DDBJ databases">
        <title>Rapid genome shrinkage in a self-fertile nematode reveals novel sperm competition proteins.</title>
        <authorList>
            <person name="Yin D."/>
            <person name="Schwarz E.M."/>
            <person name="Thomas C.G."/>
            <person name="Felde R.L."/>
            <person name="Korf I.F."/>
            <person name="Cutter A.D."/>
            <person name="Schartner C.M."/>
            <person name="Ralston E.J."/>
            <person name="Meyer B.J."/>
            <person name="Haag E.S."/>
        </authorList>
    </citation>
    <scope>NUCLEOTIDE SEQUENCE [LARGE SCALE GENOMIC DNA]</scope>
    <source>
        <strain evidence="4">JU1422</strain>
    </source>
</reference>
<keyword evidence="2" id="KW-0472">Membrane</keyword>
<evidence type="ECO:0000256" key="1">
    <source>
        <dbReference type="SAM" id="MobiDB-lite"/>
    </source>
</evidence>
<feature type="compositionally biased region" description="Acidic residues" evidence="1">
    <location>
        <begin position="179"/>
        <end position="190"/>
    </location>
</feature>
<evidence type="ECO:0000313" key="3">
    <source>
        <dbReference type="EMBL" id="PIC35359.1"/>
    </source>
</evidence>